<dbReference type="InterPro" id="IPR001313">
    <property type="entry name" value="Pumilio_RNA-bd_rpt"/>
</dbReference>
<evidence type="ECO:0000313" key="4">
    <source>
        <dbReference type="EMBL" id="PAV85225.1"/>
    </source>
</evidence>
<organism evidence="4 5">
    <name type="scientific">Diploscapter pachys</name>
    <dbReference type="NCBI Taxonomy" id="2018661"/>
    <lineage>
        <taxon>Eukaryota</taxon>
        <taxon>Metazoa</taxon>
        <taxon>Ecdysozoa</taxon>
        <taxon>Nematoda</taxon>
        <taxon>Chromadorea</taxon>
        <taxon>Rhabditida</taxon>
        <taxon>Rhabditina</taxon>
        <taxon>Rhabditomorpha</taxon>
        <taxon>Rhabditoidea</taxon>
        <taxon>Rhabditidae</taxon>
        <taxon>Diploscapter</taxon>
    </lineage>
</organism>
<comment type="caution">
    <text evidence="4">The sequence shown here is derived from an EMBL/GenBank/DDBJ whole genome shotgun (WGS) entry which is preliminary data.</text>
</comment>
<dbReference type="Proteomes" id="UP000218231">
    <property type="component" value="Unassembled WGS sequence"/>
</dbReference>
<feature type="region of interest" description="Disordered" evidence="3">
    <location>
        <begin position="218"/>
        <end position="242"/>
    </location>
</feature>
<protein>
    <recommendedName>
        <fullName evidence="6">Chromo domain-containing protein</fullName>
    </recommendedName>
</protein>
<accession>A0A2A2LGF9</accession>
<evidence type="ECO:0000256" key="2">
    <source>
        <dbReference type="PROSITE-ProRule" id="PRU00317"/>
    </source>
</evidence>
<dbReference type="AlphaFoldDB" id="A0A2A2LGF9"/>
<evidence type="ECO:0000256" key="1">
    <source>
        <dbReference type="ARBA" id="ARBA00022737"/>
    </source>
</evidence>
<feature type="region of interest" description="Disordered" evidence="3">
    <location>
        <begin position="102"/>
        <end position="122"/>
    </location>
</feature>
<dbReference type="CDD" id="cd00024">
    <property type="entry name" value="CD_CSD"/>
    <property type="match status" value="1"/>
</dbReference>
<gene>
    <name evidence="4" type="ORF">WR25_00617</name>
</gene>
<keyword evidence="5" id="KW-1185">Reference proteome</keyword>
<feature type="repeat" description="Pumilio" evidence="2">
    <location>
        <begin position="180"/>
        <end position="215"/>
    </location>
</feature>
<reference evidence="4 5" key="1">
    <citation type="journal article" date="2017" name="Curr. Biol.">
        <title>Genome architecture and evolution of a unichromosomal asexual nematode.</title>
        <authorList>
            <person name="Fradin H."/>
            <person name="Zegar C."/>
            <person name="Gutwein M."/>
            <person name="Lucas J."/>
            <person name="Kovtun M."/>
            <person name="Corcoran D."/>
            <person name="Baugh L.R."/>
            <person name="Kiontke K."/>
            <person name="Gunsalus K."/>
            <person name="Fitch D.H."/>
            <person name="Piano F."/>
        </authorList>
    </citation>
    <scope>NUCLEOTIDE SEQUENCE [LARGE SCALE GENOMIC DNA]</scope>
    <source>
        <strain evidence="4">PF1309</strain>
    </source>
</reference>
<dbReference type="EMBL" id="LIAE01006796">
    <property type="protein sequence ID" value="PAV85225.1"/>
    <property type="molecule type" value="Genomic_DNA"/>
</dbReference>
<dbReference type="SUPFAM" id="SSF54160">
    <property type="entry name" value="Chromo domain-like"/>
    <property type="match status" value="1"/>
</dbReference>
<evidence type="ECO:0000256" key="3">
    <source>
        <dbReference type="SAM" id="MobiDB-lite"/>
    </source>
</evidence>
<name>A0A2A2LGF9_9BILA</name>
<dbReference type="PROSITE" id="PS50302">
    <property type="entry name" value="PUM"/>
    <property type="match status" value="1"/>
</dbReference>
<proteinExistence type="predicted"/>
<keyword evidence="1" id="KW-0677">Repeat</keyword>
<evidence type="ECO:0000313" key="5">
    <source>
        <dbReference type="Proteomes" id="UP000218231"/>
    </source>
</evidence>
<dbReference type="InterPro" id="IPR016197">
    <property type="entry name" value="Chromo-like_dom_sf"/>
</dbReference>
<dbReference type="GO" id="GO:0003723">
    <property type="term" value="F:RNA binding"/>
    <property type="evidence" value="ECO:0007669"/>
    <property type="project" value="InterPro"/>
</dbReference>
<feature type="compositionally biased region" description="Polar residues" evidence="3">
    <location>
        <begin position="232"/>
        <end position="242"/>
    </location>
</feature>
<sequence length="242" mass="27551">MDRTRNQPAPGPAPRRVLRMRPMIASYWPPTQPRRTIRREDAGPSSLPTGHVEVSRYFEVERIDCPYERIIDKRMVGDRTEYLVVWSPSWIPEDLIHPEERSLEEDLAEGPGGPPSTLPNDSLFNSLNVYQENAMGLANIPISNMNPVMLQHSQLPRFLFDPAVSQPHTIHRTSELKMTDLMNRIAKLEQNHHGSRSTQQCLREENLSERTVVAETLPPSDAAGSNHDIPCQQHTATHLNPY</sequence>
<evidence type="ECO:0008006" key="6">
    <source>
        <dbReference type="Google" id="ProtNLM"/>
    </source>
</evidence>